<evidence type="ECO:0000256" key="15">
    <source>
        <dbReference type="RuleBase" id="RU003431"/>
    </source>
</evidence>
<dbReference type="CDD" id="cd07302">
    <property type="entry name" value="CHD"/>
    <property type="match status" value="1"/>
</dbReference>
<dbReference type="Proteomes" id="UP001353858">
    <property type="component" value="Unassembled WGS sequence"/>
</dbReference>
<evidence type="ECO:0000256" key="7">
    <source>
        <dbReference type="ARBA" id="ARBA00022989"/>
    </source>
</evidence>
<feature type="domain" description="Guanylate cyclase" evidence="19">
    <location>
        <begin position="975"/>
        <end position="1105"/>
    </location>
</feature>
<dbReference type="GO" id="GO:0005524">
    <property type="term" value="F:ATP binding"/>
    <property type="evidence" value="ECO:0007669"/>
    <property type="project" value="InterPro"/>
</dbReference>
<dbReference type="FunFam" id="1.10.510.10:FF:000420">
    <property type="entry name" value="Guanylate cyclase"/>
    <property type="match status" value="1"/>
</dbReference>
<dbReference type="InterPro" id="IPR011009">
    <property type="entry name" value="Kinase-like_dom_sf"/>
</dbReference>
<keyword evidence="11" id="KW-0325">Glycoprotein</keyword>
<evidence type="ECO:0000256" key="3">
    <source>
        <dbReference type="ARBA" id="ARBA00012202"/>
    </source>
</evidence>
<evidence type="ECO:0000256" key="14">
    <source>
        <dbReference type="RuleBase" id="RU000405"/>
    </source>
</evidence>
<dbReference type="PROSITE" id="PS00452">
    <property type="entry name" value="GUANYLATE_CYCLASE_1"/>
    <property type="match status" value="1"/>
</dbReference>
<feature type="compositionally biased region" description="Polar residues" evidence="16">
    <location>
        <begin position="1"/>
        <end position="12"/>
    </location>
</feature>
<dbReference type="GO" id="GO:0035556">
    <property type="term" value="P:intracellular signal transduction"/>
    <property type="evidence" value="ECO:0007669"/>
    <property type="project" value="InterPro"/>
</dbReference>
<dbReference type="PANTHER" id="PTHR11920:SF501">
    <property type="entry name" value="GUANYLATE CYCLASE 32E"/>
    <property type="match status" value="1"/>
</dbReference>
<evidence type="ECO:0000256" key="9">
    <source>
        <dbReference type="ARBA" id="ARBA00023136"/>
    </source>
</evidence>
<keyword evidence="5" id="KW-0732">Signal</keyword>
<dbReference type="FunFam" id="3.40.50.2300:FF:000279">
    <property type="entry name" value="Guanylate cyclase"/>
    <property type="match status" value="1"/>
</dbReference>
<proteinExistence type="inferred from homology"/>
<dbReference type="Pfam" id="PF00211">
    <property type="entry name" value="Guanylate_cyc"/>
    <property type="match status" value="1"/>
</dbReference>
<evidence type="ECO:0000313" key="20">
    <source>
        <dbReference type="EMBL" id="KAK4874692.1"/>
    </source>
</evidence>
<evidence type="ECO:0000256" key="2">
    <source>
        <dbReference type="ARBA" id="ARBA00004251"/>
    </source>
</evidence>
<feature type="region of interest" description="Disordered" evidence="16">
    <location>
        <begin position="1"/>
        <end position="61"/>
    </location>
</feature>
<sequence length="1606" mass="182143">MKRSAALTQSEMQKAIDESGVESCEFQDSSEEWEPSDEEECSEFEDHVSETKELESDDSEPENATFVQNLTFCSKEMANNVTSSKDFTFVYNYVEAGIENIEDSVTIGFLGAYGQTQVVLGALPLAVEAVNNDKNILPGRRLNYITADIGTNPGASGLARKKSSLAARAIKIMTAMRDNGTIAFIGPDDTCSSEALVAAAWNIPMIAYKCSDTKVSDKRVFYTFARTLPPSSKVSKSVVALLRAFGWRKFVVVAGSHPASGSEVREAIEELSEVHGLIVTDTKQYPDYIPRYIDQMDAIVADTFKRTRVYVFVGEHIALIDFIKCLQRRKLLDSGDYVVISVDDEIYDPNRKIKIIQRDYLDPFLSETWGNSGDVMGFRSVLKLTPSHPRNPNYKVICEQIKAMSAKPPFCVPYHHKIFHSISVPIQAAYLYDAVMIYARALTEIFANNEDPRNGTAILRKILNRSYHSVQGNDVYIDSNGDAEGNFTVVALLDDTEMNGSIRMSMQPVGYFQYQLNGSNLPTTLPEFKYLNATRPIQWVGGRVPLAEPICGFYGEKCIYKTDWRLVAIISFSSIVVFVAILFILKHYRYEQKLACLLWKIDMKDVIIIPTETTETDSKQKSMIQVCRHSVFHAPTGSVSEVIESTPKRAYTNIGLYKGNIVAIKPIHKKSVDLTRSIRKELKQIREVRHENLIPFIGASVENGNIAILTAYCARGSLEDVLINEDLHLDNMFISSLVSDIIKGMIYLHDSEIMSHGNLRSSNCLIDSRWVLQITDFGLHEFKAGQDYFEWKEKEVQRSLWRSPELLRLSSPPSRGTQKGDVYSFAIVLYEILGRCGPWGNTNLTNIDIIEQVKQEGLETPFRPPLDDLQVDNYVKKCMRECWNEDPDQRPDIRFVRTRLKEMQAGLKPNIFDNMLAIMEKYAYNLEGLVQERTNQLTEEKKKTDALLHRMLPKTVAEALKRGDCVEAETFDCVTIYFSDIVGFTELSAVSTPLQVIDLLNDLYSCFDSIISHYDVYKVETIGDAYMVVSGLPIRNGNRHAGEIASMALHLLSKIKRFEIKHRAGELLQLRIGIHSGKCVAGVVGHKMPRYCLFGDTVNTASRMESSGCAFKIHISDATHALLQDLGGYLCEERGLIPIKGKGEMRTYWLISENPTQRLARIREEMLDSSLFSSISSERLSETPDLLRRPGTQIFSGDLHSLASTSQSYCPLTELHLRARRACTTHNSQEFARSYTPISGGLLKHFNPIIQRGPKSAPVSRFDLNRTYLKCIIIRNRIVHLKTLITHTTVRNRKIRNCLVLNHRNEDAPETEHRPTFFPILKQIDNAQCLPRYNAVLNRSSEDGVGMEDLDQLQQDLEKLLSTCAVRSRLLTTEIESLDKIEERRKTKKSKPYEKQQPLKRKRPDEKTKYKDGKNGNRMIKSRHNLPKTALIEENVVTTPPITDKLKPSDFCLTKTTNGPKNDTCMDRRLRKELVEQGILDVEDLPKSIPADDDILVEIKKCMQELKTVNEKNVTELSKLRKVIAKDLRRQEVKDALDKVDTDAMEIYNKMLVAKQKQNPQLDSYGKLTTKQNLGIEYEEEANKLIQQQVRLHKELTELTNATMLY</sequence>
<dbReference type="InterPro" id="IPR028082">
    <property type="entry name" value="Peripla_BP_I"/>
</dbReference>
<gene>
    <name evidence="20" type="ORF">RN001_014052</name>
</gene>
<evidence type="ECO:0000256" key="16">
    <source>
        <dbReference type="SAM" id="MobiDB-lite"/>
    </source>
</evidence>
<feature type="domain" description="Protein kinase" evidence="18">
    <location>
        <begin position="628"/>
        <end position="907"/>
    </location>
</feature>
<dbReference type="InterPro" id="IPR001828">
    <property type="entry name" value="ANF_lig-bd_rcpt"/>
</dbReference>
<evidence type="ECO:0000256" key="12">
    <source>
        <dbReference type="ARBA" id="ARBA00023239"/>
    </source>
</evidence>
<comment type="subcellular location">
    <subcellularLocation>
        <location evidence="2">Cell membrane</location>
        <topology evidence="2">Single-pass type I membrane protein</topology>
    </subcellularLocation>
</comment>
<evidence type="ECO:0000256" key="5">
    <source>
        <dbReference type="ARBA" id="ARBA00022729"/>
    </source>
</evidence>
<dbReference type="SUPFAM" id="SSF55073">
    <property type="entry name" value="Nucleotide cyclase"/>
    <property type="match status" value="1"/>
</dbReference>
<evidence type="ECO:0000256" key="1">
    <source>
        <dbReference type="ARBA" id="ARBA00001436"/>
    </source>
</evidence>
<evidence type="ECO:0000256" key="11">
    <source>
        <dbReference type="ARBA" id="ARBA00023180"/>
    </source>
</evidence>
<organism evidence="20 21">
    <name type="scientific">Aquatica leii</name>
    <dbReference type="NCBI Taxonomy" id="1421715"/>
    <lineage>
        <taxon>Eukaryota</taxon>
        <taxon>Metazoa</taxon>
        <taxon>Ecdysozoa</taxon>
        <taxon>Arthropoda</taxon>
        <taxon>Hexapoda</taxon>
        <taxon>Insecta</taxon>
        <taxon>Pterygota</taxon>
        <taxon>Neoptera</taxon>
        <taxon>Endopterygota</taxon>
        <taxon>Coleoptera</taxon>
        <taxon>Polyphaga</taxon>
        <taxon>Elateriformia</taxon>
        <taxon>Elateroidea</taxon>
        <taxon>Lampyridae</taxon>
        <taxon>Luciolinae</taxon>
        <taxon>Aquatica</taxon>
    </lineage>
</organism>
<feature type="region of interest" description="Disordered" evidence="16">
    <location>
        <begin position="1383"/>
        <end position="1420"/>
    </location>
</feature>
<evidence type="ECO:0000256" key="17">
    <source>
        <dbReference type="SAM" id="Phobius"/>
    </source>
</evidence>
<keyword evidence="9 17" id="KW-0472">Membrane</keyword>
<reference evidence="21" key="1">
    <citation type="submission" date="2023-01" db="EMBL/GenBank/DDBJ databases">
        <title>Key to firefly adult light organ development and bioluminescence: homeobox transcription factors regulate luciferase expression and transportation to peroxisome.</title>
        <authorList>
            <person name="Fu X."/>
        </authorList>
    </citation>
    <scope>NUCLEOTIDE SEQUENCE [LARGE SCALE GENOMIC DNA]</scope>
</reference>
<dbReference type="Gene3D" id="1.10.510.10">
    <property type="entry name" value="Transferase(Phosphotransferase) domain 1"/>
    <property type="match status" value="1"/>
</dbReference>
<keyword evidence="10" id="KW-0675">Receptor</keyword>
<keyword evidence="21" id="KW-1185">Reference proteome</keyword>
<dbReference type="PANTHER" id="PTHR11920">
    <property type="entry name" value="GUANYLYL CYCLASE"/>
    <property type="match status" value="1"/>
</dbReference>
<name>A0AAN7P1E0_9COLE</name>
<accession>A0AAN7P1E0</accession>
<keyword evidence="7 17" id="KW-1133">Transmembrane helix</keyword>
<evidence type="ECO:0000256" key="13">
    <source>
        <dbReference type="ARBA" id="ARBA00023293"/>
    </source>
</evidence>
<keyword evidence="12 14" id="KW-0456">Lyase</keyword>
<feature type="compositionally biased region" description="Acidic residues" evidence="16">
    <location>
        <begin position="28"/>
        <end position="43"/>
    </location>
</feature>
<dbReference type="GO" id="GO:0004016">
    <property type="term" value="F:adenylate cyclase activity"/>
    <property type="evidence" value="ECO:0007669"/>
    <property type="project" value="TreeGrafter"/>
</dbReference>
<protein>
    <recommendedName>
        <fullName evidence="3 15">Guanylate cyclase</fullName>
        <ecNumber evidence="3 15">4.6.1.2</ecNumber>
    </recommendedName>
</protein>
<keyword evidence="8" id="KW-0342">GTP-binding</keyword>
<dbReference type="PROSITE" id="PS50011">
    <property type="entry name" value="PROTEIN_KINASE_DOM"/>
    <property type="match status" value="1"/>
</dbReference>
<dbReference type="InterPro" id="IPR001054">
    <property type="entry name" value="A/G_cyclase"/>
</dbReference>
<dbReference type="GO" id="GO:0004672">
    <property type="term" value="F:protein kinase activity"/>
    <property type="evidence" value="ECO:0007669"/>
    <property type="project" value="InterPro"/>
</dbReference>
<evidence type="ECO:0000256" key="10">
    <source>
        <dbReference type="ARBA" id="ARBA00023170"/>
    </source>
</evidence>
<dbReference type="GO" id="GO:0004383">
    <property type="term" value="F:guanylate cyclase activity"/>
    <property type="evidence" value="ECO:0007669"/>
    <property type="project" value="UniProtKB-EC"/>
</dbReference>
<dbReference type="Gene3D" id="3.30.70.1230">
    <property type="entry name" value="Nucleotide cyclase"/>
    <property type="match status" value="1"/>
</dbReference>
<dbReference type="SUPFAM" id="SSF56112">
    <property type="entry name" value="Protein kinase-like (PK-like)"/>
    <property type="match status" value="1"/>
</dbReference>
<comment type="catalytic activity">
    <reaction evidence="1 15">
        <text>GTP = 3',5'-cyclic GMP + diphosphate</text>
        <dbReference type="Rhea" id="RHEA:13665"/>
        <dbReference type="ChEBI" id="CHEBI:33019"/>
        <dbReference type="ChEBI" id="CHEBI:37565"/>
        <dbReference type="ChEBI" id="CHEBI:57746"/>
        <dbReference type="EC" id="4.6.1.2"/>
    </reaction>
</comment>
<dbReference type="CDD" id="cd06370">
    <property type="entry name" value="PBP1_SAP_GC-like"/>
    <property type="match status" value="1"/>
</dbReference>
<dbReference type="SMART" id="SM00044">
    <property type="entry name" value="CYCc"/>
    <property type="match status" value="1"/>
</dbReference>
<dbReference type="Pfam" id="PF01094">
    <property type="entry name" value="ANF_receptor"/>
    <property type="match status" value="1"/>
</dbReference>
<keyword evidence="4 17" id="KW-0812">Transmembrane</keyword>
<keyword evidence="13 15" id="KW-0141">cGMP biosynthesis</keyword>
<dbReference type="GO" id="GO:0005525">
    <property type="term" value="F:GTP binding"/>
    <property type="evidence" value="ECO:0007669"/>
    <property type="project" value="UniProtKB-KW"/>
</dbReference>
<evidence type="ECO:0000256" key="4">
    <source>
        <dbReference type="ARBA" id="ARBA00022692"/>
    </source>
</evidence>
<comment type="caution">
    <text evidence="20">The sequence shown here is derived from an EMBL/GenBank/DDBJ whole genome shotgun (WGS) entry which is preliminary data.</text>
</comment>
<dbReference type="GO" id="GO:0001653">
    <property type="term" value="F:peptide receptor activity"/>
    <property type="evidence" value="ECO:0007669"/>
    <property type="project" value="TreeGrafter"/>
</dbReference>
<feature type="transmembrane region" description="Helical" evidence="17">
    <location>
        <begin position="564"/>
        <end position="585"/>
    </location>
</feature>
<dbReference type="GO" id="GO:0005886">
    <property type="term" value="C:plasma membrane"/>
    <property type="evidence" value="ECO:0007669"/>
    <property type="project" value="UniProtKB-SubCell"/>
</dbReference>
<comment type="similarity">
    <text evidence="14">Belongs to the adenylyl cyclase class-4/guanylyl cyclase family.</text>
</comment>
<evidence type="ECO:0000256" key="6">
    <source>
        <dbReference type="ARBA" id="ARBA00022741"/>
    </source>
</evidence>
<dbReference type="InterPro" id="IPR018297">
    <property type="entry name" value="A/G_cyclase_CS"/>
</dbReference>
<dbReference type="PROSITE" id="PS50125">
    <property type="entry name" value="GUANYLATE_CYCLASE_2"/>
    <property type="match status" value="1"/>
</dbReference>
<evidence type="ECO:0000313" key="21">
    <source>
        <dbReference type="Proteomes" id="UP001353858"/>
    </source>
</evidence>
<dbReference type="SUPFAM" id="SSF53822">
    <property type="entry name" value="Periplasmic binding protein-like I"/>
    <property type="match status" value="1"/>
</dbReference>
<dbReference type="GO" id="GO:0007168">
    <property type="term" value="P:receptor guanylyl cyclase signaling pathway"/>
    <property type="evidence" value="ECO:0007669"/>
    <property type="project" value="TreeGrafter"/>
</dbReference>
<feature type="compositionally biased region" description="Basic and acidic residues" evidence="16">
    <location>
        <begin position="44"/>
        <end position="54"/>
    </location>
</feature>
<dbReference type="Pfam" id="PF07701">
    <property type="entry name" value="HNOBA"/>
    <property type="match status" value="1"/>
</dbReference>
<evidence type="ECO:0000259" key="19">
    <source>
        <dbReference type="PROSITE" id="PS50125"/>
    </source>
</evidence>
<dbReference type="InterPro" id="IPR029787">
    <property type="entry name" value="Nucleotide_cyclase"/>
</dbReference>
<evidence type="ECO:0000256" key="8">
    <source>
        <dbReference type="ARBA" id="ARBA00023134"/>
    </source>
</evidence>
<dbReference type="InterPro" id="IPR050401">
    <property type="entry name" value="Cyclic_nucleotide_synthase"/>
</dbReference>
<dbReference type="InterPro" id="IPR019340">
    <property type="entry name" value="Histone_AcTrfase_su3"/>
</dbReference>
<evidence type="ECO:0000259" key="18">
    <source>
        <dbReference type="PROSITE" id="PS50011"/>
    </source>
</evidence>
<dbReference type="FunFam" id="3.30.70.1230:FF:000019">
    <property type="entry name" value="Guanylate cyclase"/>
    <property type="match status" value="1"/>
</dbReference>
<dbReference type="Pfam" id="PF10198">
    <property type="entry name" value="Ada3"/>
    <property type="match status" value="1"/>
</dbReference>
<dbReference type="CDD" id="cd14042">
    <property type="entry name" value="PK_GC-A_B"/>
    <property type="match status" value="1"/>
</dbReference>
<feature type="compositionally biased region" description="Basic and acidic residues" evidence="16">
    <location>
        <begin position="1403"/>
        <end position="1415"/>
    </location>
</feature>
<keyword evidence="6" id="KW-0547">Nucleotide-binding</keyword>
<dbReference type="Gene3D" id="3.40.50.2300">
    <property type="match status" value="2"/>
</dbReference>
<dbReference type="Pfam" id="PF07714">
    <property type="entry name" value="PK_Tyr_Ser-Thr"/>
    <property type="match status" value="1"/>
</dbReference>
<dbReference type="InterPro" id="IPR011645">
    <property type="entry name" value="HNOB_dom_associated"/>
</dbReference>
<dbReference type="InterPro" id="IPR000719">
    <property type="entry name" value="Prot_kinase_dom"/>
</dbReference>
<dbReference type="EC" id="4.6.1.2" evidence="3 15"/>
<dbReference type="EMBL" id="JARPUR010000006">
    <property type="protein sequence ID" value="KAK4874692.1"/>
    <property type="molecule type" value="Genomic_DNA"/>
</dbReference>
<dbReference type="InterPro" id="IPR001245">
    <property type="entry name" value="Ser-Thr/Tyr_kinase_cat_dom"/>
</dbReference>